<dbReference type="RefSeq" id="WP_146890744.1">
    <property type="nucleotide sequence ID" value="NZ_BJXB01000041.1"/>
</dbReference>
<evidence type="ECO:0000313" key="2">
    <source>
        <dbReference type="Proteomes" id="UP000321306"/>
    </source>
</evidence>
<evidence type="ECO:0000313" key="1">
    <source>
        <dbReference type="EMBL" id="GEM49704.1"/>
    </source>
</evidence>
<reference evidence="1 2" key="1">
    <citation type="submission" date="2019-07" db="EMBL/GenBank/DDBJ databases">
        <title>Whole genome shotgun sequence of Deinococcus cellulosilyticus NBRC 106333.</title>
        <authorList>
            <person name="Hosoyama A."/>
            <person name="Uohara A."/>
            <person name="Ohji S."/>
            <person name="Ichikawa N."/>
        </authorList>
    </citation>
    <scope>NUCLEOTIDE SEQUENCE [LARGE SCALE GENOMIC DNA]</scope>
    <source>
        <strain evidence="1 2">NBRC 106333</strain>
    </source>
</reference>
<comment type="caution">
    <text evidence="1">The sequence shown here is derived from an EMBL/GenBank/DDBJ whole genome shotgun (WGS) entry which is preliminary data.</text>
</comment>
<dbReference type="Proteomes" id="UP000321306">
    <property type="component" value="Unassembled WGS sequence"/>
</dbReference>
<proteinExistence type="predicted"/>
<dbReference type="EMBL" id="BJXB01000041">
    <property type="protein sequence ID" value="GEM49704.1"/>
    <property type="molecule type" value="Genomic_DNA"/>
</dbReference>
<name>A0A511NA52_DEIC1</name>
<dbReference type="AlphaFoldDB" id="A0A511NA52"/>
<keyword evidence="2" id="KW-1185">Reference proteome</keyword>
<gene>
    <name evidence="1" type="ORF">DC3_53390</name>
</gene>
<protein>
    <submittedName>
        <fullName evidence="1">Uncharacterized protein</fullName>
    </submittedName>
</protein>
<sequence length="151" mass="17487">MSQYALFSTLQAPYLFPRASGSLTQMKKDIFKLLQRIPDIKFCTVRALDYHTYSDPSLVFDTTPTFEDLHFEQGQNYVSIQICHDNIIVDLQFTYSETKNYRVTYASLGDGKRSNRSPSLSDRSWKILRPRFQSLIPKASKVHPVDPQRTT</sequence>
<organism evidence="1 2">
    <name type="scientific">Deinococcus cellulosilyticus (strain DSM 18568 / NBRC 106333 / KACC 11606 / 5516J-15)</name>
    <dbReference type="NCBI Taxonomy" id="1223518"/>
    <lineage>
        <taxon>Bacteria</taxon>
        <taxon>Thermotogati</taxon>
        <taxon>Deinococcota</taxon>
        <taxon>Deinococci</taxon>
        <taxon>Deinococcales</taxon>
        <taxon>Deinococcaceae</taxon>
        <taxon>Deinococcus</taxon>
    </lineage>
</organism>
<accession>A0A511NA52</accession>